<comment type="caution">
    <text evidence="1">The sequence shown here is derived from an EMBL/GenBank/DDBJ whole genome shotgun (WGS) entry which is preliminary data.</text>
</comment>
<dbReference type="OrthoDB" id="6021232at2759"/>
<accession>A0A2G8K184</accession>
<keyword evidence="2" id="KW-1185">Reference proteome</keyword>
<organism evidence="1 2">
    <name type="scientific">Stichopus japonicus</name>
    <name type="common">Sea cucumber</name>
    <dbReference type="NCBI Taxonomy" id="307972"/>
    <lineage>
        <taxon>Eukaryota</taxon>
        <taxon>Metazoa</taxon>
        <taxon>Echinodermata</taxon>
        <taxon>Eleutherozoa</taxon>
        <taxon>Echinozoa</taxon>
        <taxon>Holothuroidea</taxon>
        <taxon>Aspidochirotacea</taxon>
        <taxon>Aspidochirotida</taxon>
        <taxon>Stichopodidae</taxon>
        <taxon>Apostichopus</taxon>
    </lineage>
</organism>
<proteinExistence type="predicted"/>
<dbReference type="AlphaFoldDB" id="A0A2G8K184"/>
<sequence>MAQDIIYNSSGGKKSMPKHAALAMTVRHLTGSAKLIGLLNGFGHASSHSVVLEHDTALAQKQLDMGPINLPPFIKQREFTTLIWDNNDFGEETLSGSGTTHNTNGIVVQTQQADHSPEDAFCCPPVAYKKTKSRSLEPPPTELASYYGGAKKGPSVFGAAIPIHETTDGQVNAMTLDTSYVLSRAIQRESNQHRPPSWTGFNTLIADNIPAKSIIGYLPVIDASPTEMDTIETILCRSLEIANALHLQTIVTVFDQAIYAKAQQIRWKSEYIATLPTDEALEVHNILASLSDSFPTNFPDRLSDEKLQSLLQSYQEFVSKAATNPMLAFWSSYIDMVQVLLLFIRASRESNWDLHLSSIRSMMPWFMAYDRVNYARYAPVYWLEMKEFSTKHPSVEEEFQRGHFSVQRQTSHGFAGIPCGQTIEQTANRDSKTKGGLTGITVNKGAVHRWISSHHMRAEISRECEEMAGKESMVDPFDQNQLVNLTSGVVASKEVADDLASAKSKGEVAVQSFITDRLQGEETGFFAPIKRLNLKTFASMRRKRTTKVKGKVIELKSNRNLFARLLLCGTSRNISLESMLQYCLGPLPLSLSTHDGTLVKHPKAKLMHHLESCTQDPYLSSIPQDCTWIVDAMAMLQQLKVSTLPATFGEL</sequence>
<dbReference type="PANTHER" id="PTHR46704:SF9">
    <property type="entry name" value="BHLH DOMAIN-CONTAINING PROTEIN"/>
    <property type="match status" value="1"/>
</dbReference>
<name>A0A2G8K184_STIJA</name>
<evidence type="ECO:0000313" key="1">
    <source>
        <dbReference type="EMBL" id="PIK41754.1"/>
    </source>
</evidence>
<protein>
    <submittedName>
        <fullName evidence="1">Uncharacterized protein</fullName>
    </submittedName>
</protein>
<reference evidence="1 2" key="1">
    <citation type="journal article" date="2017" name="PLoS Biol.">
        <title>The sea cucumber genome provides insights into morphological evolution and visceral regeneration.</title>
        <authorList>
            <person name="Zhang X."/>
            <person name="Sun L."/>
            <person name="Yuan J."/>
            <person name="Sun Y."/>
            <person name="Gao Y."/>
            <person name="Zhang L."/>
            <person name="Li S."/>
            <person name="Dai H."/>
            <person name="Hamel J.F."/>
            <person name="Liu C."/>
            <person name="Yu Y."/>
            <person name="Liu S."/>
            <person name="Lin W."/>
            <person name="Guo K."/>
            <person name="Jin S."/>
            <person name="Xu P."/>
            <person name="Storey K.B."/>
            <person name="Huan P."/>
            <person name="Zhang T."/>
            <person name="Zhou Y."/>
            <person name="Zhang J."/>
            <person name="Lin C."/>
            <person name="Li X."/>
            <person name="Xing L."/>
            <person name="Huo D."/>
            <person name="Sun M."/>
            <person name="Wang L."/>
            <person name="Mercier A."/>
            <person name="Li F."/>
            <person name="Yang H."/>
            <person name="Xiang J."/>
        </authorList>
    </citation>
    <scope>NUCLEOTIDE SEQUENCE [LARGE SCALE GENOMIC DNA]</scope>
    <source>
        <strain evidence="1">Shaxun</strain>
        <tissue evidence="1">Muscle</tissue>
    </source>
</reference>
<dbReference type="Proteomes" id="UP000230750">
    <property type="component" value="Unassembled WGS sequence"/>
</dbReference>
<dbReference type="PANTHER" id="PTHR46704">
    <property type="entry name" value="CXC DOMAIN-CONTAINING PROTEIN-RELATED"/>
    <property type="match status" value="1"/>
</dbReference>
<evidence type="ECO:0000313" key="2">
    <source>
        <dbReference type="Proteomes" id="UP000230750"/>
    </source>
</evidence>
<gene>
    <name evidence="1" type="ORF">BSL78_21395</name>
</gene>
<dbReference type="EMBL" id="MRZV01000991">
    <property type="protein sequence ID" value="PIK41754.1"/>
    <property type="molecule type" value="Genomic_DNA"/>
</dbReference>